<gene>
    <name evidence="2" type="ORF">HYPSUDRAFT_131047</name>
</gene>
<dbReference type="OrthoDB" id="3165590at2759"/>
<dbReference type="AlphaFoldDB" id="A0A0D2P8I9"/>
<reference evidence="3" key="1">
    <citation type="submission" date="2014-04" db="EMBL/GenBank/DDBJ databases">
        <title>Evolutionary Origins and Diversification of the Mycorrhizal Mutualists.</title>
        <authorList>
            <consortium name="DOE Joint Genome Institute"/>
            <consortium name="Mycorrhizal Genomics Consortium"/>
            <person name="Kohler A."/>
            <person name="Kuo A."/>
            <person name="Nagy L.G."/>
            <person name="Floudas D."/>
            <person name="Copeland A."/>
            <person name="Barry K.W."/>
            <person name="Cichocki N."/>
            <person name="Veneault-Fourrey C."/>
            <person name="LaButti K."/>
            <person name="Lindquist E.A."/>
            <person name="Lipzen A."/>
            <person name="Lundell T."/>
            <person name="Morin E."/>
            <person name="Murat C."/>
            <person name="Riley R."/>
            <person name="Ohm R."/>
            <person name="Sun H."/>
            <person name="Tunlid A."/>
            <person name="Henrissat B."/>
            <person name="Grigoriev I.V."/>
            <person name="Hibbett D.S."/>
            <person name="Martin F."/>
        </authorList>
    </citation>
    <scope>NUCLEOTIDE SEQUENCE [LARGE SCALE GENOMIC DNA]</scope>
    <source>
        <strain evidence="3">FD-334 SS-4</strain>
    </source>
</reference>
<proteinExistence type="predicted"/>
<protein>
    <submittedName>
        <fullName evidence="2">Uncharacterized protein</fullName>
    </submittedName>
</protein>
<dbReference type="EMBL" id="KN817524">
    <property type="protein sequence ID" value="KJA27299.1"/>
    <property type="molecule type" value="Genomic_DNA"/>
</dbReference>
<feature type="region of interest" description="Disordered" evidence="1">
    <location>
        <begin position="1"/>
        <end position="27"/>
    </location>
</feature>
<keyword evidence="3" id="KW-1185">Reference proteome</keyword>
<accession>A0A0D2P8I9</accession>
<dbReference type="Proteomes" id="UP000054270">
    <property type="component" value="Unassembled WGS sequence"/>
</dbReference>
<sequence length="95" mass="10330">MTRRSPPSSLRLTPGPARRQVDEQEVVPKHRMPSMPCAAFHWPVEATGKEGVRVAGPVAAKKTTAARGPWDHSGSIAVWVDVDALLQRPGRARTV</sequence>
<evidence type="ECO:0000313" key="3">
    <source>
        <dbReference type="Proteomes" id="UP000054270"/>
    </source>
</evidence>
<name>A0A0D2P8I9_HYPSF</name>
<feature type="compositionally biased region" description="Polar residues" evidence="1">
    <location>
        <begin position="1"/>
        <end position="11"/>
    </location>
</feature>
<evidence type="ECO:0000256" key="1">
    <source>
        <dbReference type="SAM" id="MobiDB-lite"/>
    </source>
</evidence>
<organism evidence="2 3">
    <name type="scientific">Hypholoma sublateritium (strain FD-334 SS-4)</name>
    <dbReference type="NCBI Taxonomy" id="945553"/>
    <lineage>
        <taxon>Eukaryota</taxon>
        <taxon>Fungi</taxon>
        <taxon>Dikarya</taxon>
        <taxon>Basidiomycota</taxon>
        <taxon>Agaricomycotina</taxon>
        <taxon>Agaricomycetes</taxon>
        <taxon>Agaricomycetidae</taxon>
        <taxon>Agaricales</taxon>
        <taxon>Agaricineae</taxon>
        <taxon>Strophariaceae</taxon>
        <taxon>Hypholoma</taxon>
    </lineage>
</organism>
<evidence type="ECO:0000313" key="2">
    <source>
        <dbReference type="EMBL" id="KJA27299.1"/>
    </source>
</evidence>